<name>A0A9P6DIC0_PLEER</name>
<keyword evidence="2" id="KW-1185">Reference proteome</keyword>
<dbReference type="OrthoDB" id="3268677at2759"/>
<evidence type="ECO:0000313" key="2">
    <source>
        <dbReference type="Proteomes" id="UP000807025"/>
    </source>
</evidence>
<dbReference type="EMBL" id="MU154543">
    <property type="protein sequence ID" value="KAF9497590.1"/>
    <property type="molecule type" value="Genomic_DNA"/>
</dbReference>
<proteinExistence type="predicted"/>
<sequence length="84" mass="9284">MLKICTLQPKMTIGISNATLAHAIEYLADYNYPASAPLACSVDNTKLHYSLHPYYDKSTNTWLLLGSTGDPLQVADVEQLDKLI</sequence>
<gene>
    <name evidence="1" type="ORF">BDN71DRAFT_1387508</name>
</gene>
<organism evidence="1 2">
    <name type="scientific">Pleurotus eryngii</name>
    <name type="common">Boletus of the steppes</name>
    <dbReference type="NCBI Taxonomy" id="5323"/>
    <lineage>
        <taxon>Eukaryota</taxon>
        <taxon>Fungi</taxon>
        <taxon>Dikarya</taxon>
        <taxon>Basidiomycota</taxon>
        <taxon>Agaricomycotina</taxon>
        <taxon>Agaricomycetes</taxon>
        <taxon>Agaricomycetidae</taxon>
        <taxon>Agaricales</taxon>
        <taxon>Pleurotineae</taxon>
        <taxon>Pleurotaceae</taxon>
        <taxon>Pleurotus</taxon>
    </lineage>
</organism>
<evidence type="ECO:0000313" key="1">
    <source>
        <dbReference type="EMBL" id="KAF9497590.1"/>
    </source>
</evidence>
<dbReference type="AlphaFoldDB" id="A0A9P6DIC0"/>
<protein>
    <submittedName>
        <fullName evidence="1">Uncharacterized protein</fullName>
    </submittedName>
</protein>
<accession>A0A9P6DIC0</accession>
<comment type="caution">
    <text evidence="1">The sequence shown here is derived from an EMBL/GenBank/DDBJ whole genome shotgun (WGS) entry which is preliminary data.</text>
</comment>
<dbReference type="Proteomes" id="UP000807025">
    <property type="component" value="Unassembled WGS sequence"/>
</dbReference>
<reference evidence="1" key="1">
    <citation type="submission" date="2020-11" db="EMBL/GenBank/DDBJ databases">
        <authorList>
            <consortium name="DOE Joint Genome Institute"/>
            <person name="Ahrendt S."/>
            <person name="Riley R."/>
            <person name="Andreopoulos W."/>
            <person name="Labutti K."/>
            <person name="Pangilinan J."/>
            <person name="Ruiz-Duenas F.J."/>
            <person name="Barrasa J.M."/>
            <person name="Sanchez-Garcia M."/>
            <person name="Camarero S."/>
            <person name="Miyauchi S."/>
            <person name="Serrano A."/>
            <person name="Linde D."/>
            <person name="Babiker R."/>
            <person name="Drula E."/>
            <person name="Ayuso-Fernandez I."/>
            <person name="Pacheco R."/>
            <person name="Padilla G."/>
            <person name="Ferreira P."/>
            <person name="Barriuso J."/>
            <person name="Kellner H."/>
            <person name="Castanera R."/>
            <person name="Alfaro M."/>
            <person name="Ramirez L."/>
            <person name="Pisabarro A.G."/>
            <person name="Kuo A."/>
            <person name="Tritt A."/>
            <person name="Lipzen A."/>
            <person name="He G."/>
            <person name="Yan M."/>
            <person name="Ng V."/>
            <person name="Cullen D."/>
            <person name="Martin F."/>
            <person name="Rosso M.-N."/>
            <person name="Henrissat B."/>
            <person name="Hibbett D."/>
            <person name="Martinez A.T."/>
            <person name="Grigoriev I.V."/>
        </authorList>
    </citation>
    <scope>NUCLEOTIDE SEQUENCE</scope>
    <source>
        <strain evidence="1">ATCC 90797</strain>
    </source>
</reference>